<comment type="caution">
    <text evidence="2">The sequence shown here is derived from an EMBL/GenBank/DDBJ whole genome shotgun (WGS) entry which is preliminary data.</text>
</comment>
<organism evidence="2 3">
    <name type="scientific">Cercophora newfieldiana</name>
    <dbReference type="NCBI Taxonomy" id="92897"/>
    <lineage>
        <taxon>Eukaryota</taxon>
        <taxon>Fungi</taxon>
        <taxon>Dikarya</taxon>
        <taxon>Ascomycota</taxon>
        <taxon>Pezizomycotina</taxon>
        <taxon>Sordariomycetes</taxon>
        <taxon>Sordariomycetidae</taxon>
        <taxon>Sordariales</taxon>
        <taxon>Lasiosphaeriaceae</taxon>
        <taxon>Cercophora</taxon>
    </lineage>
</organism>
<gene>
    <name evidence="2" type="ORF">B0T16DRAFT_337344</name>
</gene>
<dbReference type="Proteomes" id="UP001174936">
    <property type="component" value="Unassembled WGS sequence"/>
</dbReference>
<reference evidence="2" key="1">
    <citation type="submission" date="2023-06" db="EMBL/GenBank/DDBJ databases">
        <title>Genome-scale phylogeny and comparative genomics of the fungal order Sordariales.</title>
        <authorList>
            <consortium name="Lawrence Berkeley National Laboratory"/>
            <person name="Hensen N."/>
            <person name="Bonometti L."/>
            <person name="Westerberg I."/>
            <person name="Brannstrom I.O."/>
            <person name="Guillou S."/>
            <person name="Cros-Aarteil S."/>
            <person name="Calhoun S."/>
            <person name="Haridas S."/>
            <person name="Kuo A."/>
            <person name="Mondo S."/>
            <person name="Pangilinan J."/>
            <person name="Riley R."/>
            <person name="Labutti K."/>
            <person name="Andreopoulos B."/>
            <person name="Lipzen A."/>
            <person name="Chen C."/>
            <person name="Yanf M."/>
            <person name="Daum C."/>
            <person name="Ng V."/>
            <person name="Clum A."/>
            <person name="Steindorff A."/>
            <person name="Ohm R."/>
            <person name="Martin F."/>
            <person name="Silar P."/>
            <person name="Natvig D."/>
            <person name="Lalanne C."/>
            <person name="Gautier V."/>
            <person name="Ament-Velasquez S.L."/>
            <person name="Kruys A."/>
            <person name="Hutchinson M.I."/>
            <person name="Powell A.J."/>
            <person name="Barry K."/>
            <person name="Miller A.N."/>
            <person name="Grigoriev I.V."/>
            <person name="Debuchy R."/>
            <person name="Gladieux P."/>
            <person name="Thoren M.H."/>
            <person name="Johannesson H."/>
        </authorList>
    </citation>
    <scope>NUCLEOTIDE SEQUENCE</scope>
    <source>
        <strain evidence="2">SMH2532-1</strain>
    </source>
</reference>
<keyword evidence="3" id="KW-1185">Reference proteome</keyword>
<dbReference type="AlphaFoldDB" id="A0AA40CIP7"/>
<dbReference type="PANTHER" id="PTHR24148:SF73">
    <property type="entry name" value="HET DOMAIN PROTEIN (AFU_ORTHOLOGUE AFUA_8G01020)"/>
    <property type="match status" value="1"/>
</dbReference>
<evidence type="ECO:0000313" key="3">
    <source>
        <dbReference type="Proteomes" id="UP001174936"/>
    </source>
</evidence>
<dbReference type="Pfam" id="PF06985">
    <property type="entry name" value="HET"/>
    <property type="match status" value="1"/>
</dbReference>
<dbReference type="InterPro" id="IPR010730">
    <property type="entry name" value="HET"/>
</dbReference>
<dbReference type="EMBL" id="JAULSV010000007">
    <property type="protein sequence ID" value="KAK0638933.1"/>
    <property type="molecule type" value="Genomic_DNA"/>
</dbReference>
<protein>
    <submittedName>
        <fullName evidence="2">Heterokaryon incompatibility protein-domain-containing protein</fullName>
    </submittedName>
</protein>
<sequence length="247" mass="27290">MSTHKLYSPLSDSAREIRLLKFLPSPDFSAPVHSTLHVSPLNDPLEPYKALSYAWGDPTITAPIFLNGKGCLVTTNLHSALRHLRSETETVFLWADAVCIDQSDNGEKSHRVAQMGRIYRGAEGVLVWLGDEGDDSSLAVDLILSACVGDGLTEFPPPGVAGERVVNAMRKFLFREWWSRLWVVQEVVLAREVSFFCGARRIEEVEMSVGMSAFLGLLSNSSGTGFAQEEIIMERFLMIVAMIDRGG</sequence>
<evidence type="ECO:0000259" key="1">
    <source>
        <dbReference type="Pfam" id="PF06985"/>
    </source>
</evidence>
<dbReference type="PANTHER" id="PTHR24148">
    <property type="entry name" value="ANKYRIN REPEAT DOMAIN-CONTAINING PROTEIN 39 HOMOLOG-RELATED"/>
    <property type="match status" value="1"/>
</dbReference>
<accession>A0AA40CIP7</accession>
<feature type="domain" description="Heterokaryon incompatibility" evidence="1">
    <location>
        <begin position="48"/>
        <end position="186"/>
    </location>
</feature>
<proteinExistence type="predicted"/>
<evidence type="ECO:0000313" key="2">
    <source>
        <dbReference type="EMBL" id="KAK0638933.1"/>
    </source>
</evidence>
<dbReference type="InterPro" id="IPR052895">
    <property type="entry name" value="HetReg/Transcr_Mod"/>
</dbReference>
<name>A0AA40CIP7_9PEZI</name>